<dbReference type="EMBL" id="JAYKYQ010000007">
    <property type="protein sequence ID" value="MEB3511897.1"/>
    <property type="molecule type" value="Genomic_DNA"/>
</dbReference>
<name>A0ABU6AX68_9NOCA</name>
<evidence type="ECO:0000313" key="3">
    <source>
        <dbReference type="Proteomes" id="UP001348098"/>
    </source>
</evidence>
<accession>A0ABU6AX68</accession>
<protein>
    <submittedName>
        <fullName evidence="2">HEAT repeat domain-containing protein</fullName>
    </submittedName>
</protein>
<sequence>MPISQERIRELLDADEPDYRAAAAEVGGDGFDALTILVADPEPAVAARAASLLATIAVDRTHSAAAVPVLTIAAQHADPGTRAAAALGATSAGDAAKDLIAECLGDADAGVRLIAFRGLTPPLDPTVAAAVQTVAAADPAPAVQDLAIGLSARNPDPALATELLASALEFAFARLAELRGLLADVPSFAAGVAVPGFADAGGAVASLLVAANAALDLVPSRIAALDLAGAALQMGIALKAIGDATAAVGGLSLTGLLATRIGWDAVVPRGLAAQLGLPKAVPQLRVADGALEYTLIAPGRSLFAAPVGVRFDQAKVTVRLGTTGQKPDFGIKLALTGLSAGVGGGALAALFAGAAGSFQADAVVGVELGRGVTIGGGTRVVLPARAKEGPIDVREIAVELPAGVPNTVDVGAGLTTELGVVVATVDGAGVHLRIDPAAVRDGVNPVSVAVREPTGIGLLLDTGIVRGGGYLGIRPGGFGGALQLRMGPVEIKAVGLLTLDPEFALVIVMSVEFRPPMDLTFGFTLNAVGGILGIQHSLDSDALRVAMADGALDHILFPADPVAAAPAILSTLERVFPTSPGSIVVGPMLELGWGRPVSFLTAQVGVIVSLPDPRIVLIGRVRVALPTPDVPIVDLRALVYGEITADHLLVLVSLNGSRIAGFAVGGDIGLLLRWGGSPEIAISAGGFHPRYQPPRELAGMTRLNMDLSPPAILSLRAEAYFAVTTNSVQLGSRVEMSADVGVADISGHFAFDALVLFSPSFSFLIDANAGLTVHVFGTTLAGVSLTLHLSGPAPWRAAGSAEVEVLWTSADIDVGPFTWGDNDNPPPTPAEPRKLVHAALHRNPGAWQALSPPDSDRVVRLKTAPPSEVEVTVHPMGLFDVRQHAVPLETIVTRVSANPVPEGQRRVHLGVPLVNNTPVGAVSQVTDSFAPGSYLDLAEDQKLSRPSFEQMPAGARIRPPGEGANFDAARETQSRYETFVCDDDELLGLHLIGTDTLFASTASVALHAGAAARSELRARSRYSAARDPIVLADPAEVTVVSKATVATDGQWQTYTHAAEQHLAADTQLARLGVS</sequence>
<dbReference type="SUPFAM" id="SSF48371">
    <property type="entry name" value="ARM repeat"/>
    <property type="match status" value="1"/>
</dbReference>
<dbReference type="InterPro" id="IPR016024">
    <property type="entry name" value="ARM-type_fold"/>
</dbReference>
<keyword evidence="3" id="KW-1185">Reference proteome</keyword>
<reference evidence="2 3" key="1">
    <citation type="submission" date="2023-12" db="EMBL/GenBank/DDBJ databases">
        <title>novel species in genus Nocarida.</title>
        <authorList>
            <person name="Li Z."/>
        </authorList>
    </citation>
    <scope>NUCLEOTIDE SEQUENCE [LARGE SCALE GENOMIC DNA]</scope>
    <source>
        <strain evidence="2 3">CDC186</strain>
    </source>
</reference>
<feature type="domain" description="DUF6603" evidence="1">
    <location>
        <begin position="387"/>
        <end position="940"/>
    </location>
</feature>
<evidence type="ECO:0000313" key="2">
    <source>
        <dbReference type="EMBL" id="MEB3511897.1"/>
    </source>
</evidence>
<dbReference type="Pfam" id="PF20248">
    <property type="entry name" value="DUF6603"/>
    <property type="match status" value="1"/>
</dbReference>
<organism evidence="2 3">
    <name type="scientific">Nocardia implantans</name>
    <dbReference type="NCBI Taxonomy" id="3108168"/>
    <lineage>
        <taxon>Bacteria</taxon>
        <taxon>Bacillati</taxon>
        <taxon>Actinomycetota</taxon>
        <taxon>Actinomycetes</taxon>
        <taxon>Mycobacteriales</taxon>
        <taxon>Nocardiaceae</taxon>
        <taxon>Nocardia</taxon>
    </lineage>
</organism>
<dbReference type="Proteomes" id="UP001348098">
    <property type="component" value="Unassembled WGS sequence"/>
</dbReference>
<proteinExistence type="predicted"/>
<gene>
    <name evidence="2" type="ORF">U3653_17855</name>
</gene>
<dbReference type="InterPro" id="IPR046538">
    <property type="entry name" value="DUF6603"/>
</dbReference>
<comment type="caution">
    <text evidence="2">The sequence shown here is derived from an EMBL/GenBank/DDBJ whole genome shotgun (WGS) entry which is preliminary data.</text>
</comment>
<evidence type="ECO:0000259" key="1">
    <source>
        <dbReference type="Pfam" id="PF20248"/>
    </source>
</evidence>
<dbReference type="RefSeq" id="WP_195081336.1">
    <property type="nucleotide sequence ID" value="NZ_JAYESH010000006.1"/>
</dbReference>